<dbReference type="AlphaFoldDB" id="A0A6N2KQ20"/>
<reference evidence="2" key="1">
    <citation type="submission" date="2019-03" db="EMBL/GenBank/DDBJ databases">
        <authorList>
            <person name="Mank J."/>
            <person name="Almeida P."/>
        </authorList>
    </citation>
    <scope>NUCLEOTIDE SEQUENCE</scope>
    <source>
        <strain evidence="2">78183</strain>
    </source>
</reference>
<gene>
    <name evidence="2" type="ORF">SVIM_LOCUS115052</name>
</gene>
<name>A0A6N2KQ20_SALVM</name>
<dbReference type="EMBL" id="CAADRP010000586">
    <property type="protein sequence ID" value="VFU30203.1"/>
    <property type="molecule type" value="Genomic_DNA"/>
</dbReference>
<protein>
    <submittedName>
        <fullName evidence="2">Uncharacterized protein</fullName>
    </submittedName>
</protein>
<accession>A0A6N2KQ20</accession>
<feature type="region of interest" description="Disordered" evidence="1">
    <location>
        <begin position="95"/>
        <end position="147"/>
    </location>
</feature>
<proteinExistence type="predicted"/>
<feature type="compositionally biased region" description="Basic and acidic residues" evidence="1">
    <location>
        <begin position="133"/>
        <end position="147"/>
    </location>
</feature>
<organism evidence="2">
    <name type="scientific">Salix viminalis</name>
    <name type="common">Common osier</name>
    <name type="synonym">Basket willow</name>
    <dbReference type="NCBI Taxonomy" id="40686"/>
    <lineage>
        <taxon>Eukaryota</taxon>
        <taxon>Viridiplantae</taxon>
        <taxon>Streptophyta</taxon>
        <taxon>Embryophyta</taxon>
        <taxon>Tracheophyta</taxon>
        <taxon>Spermatophyta</taxon>
        <taxon>Magnoliopsida</taxon>
        <taxon>eudicotyledons</taxon>
        <taxon>Gunneridae</taxon>
        <taxon>Pentapetalae</taxon>
        <taxon>rosids</taxon>
        <taxon>fabids</taxon>
        <taxon>Malpighiales</taxon>
        <taxon>Salicaceae</taxon>
        <taxon>Saliceae</taxon>
        <taxon>Salix</taxon>
    </lineage>
</organism>
<sequence>MLGCAAKPWAKTRYSQKETGVHLIVVEESSQYLDAAEKLSAQPMRNGLELGAALIKLAYSHPVVSLAYLLTESLTPCLSVLESRIRGTACWQAPWGDMSGDRREQPTTPSSADIESQAGRSYPCSIARPVPPKPEEYLHPRSDWTYR</sequence>
<evidence type="ECO:0000313" key="2">
    <source>
        <dbReference type="EMBL" id="VFU30203.1"/>
    </source>
</evidence>
<evidence type="ECO:0000256" key="1">
    <source>
        <dbReference type="SAM" id="MobiDB-lite"/>
    </source>
</evidence>